<accession>A0A450Z5P0</accession>
<dbReference type="EMBL" id="CAADFU010000158">
    <property type="protein sequence ID" value="VFK49101.1"/>
    <property type="molecule type" value="Genomic_DNA"/>
</dbReference>
<protein>
    <submittedName>
        <fullName evidence="2">Uncharacterized protein</fullName>
    </submittedName>
</protein>
<organism evidence="2">
    <name type="scientific">Candidatus Kentrum sp. SD</name>
    <dbReference type="NCBI Taxonomy" id="2126332"/>
    <lineage>
        <taxon>Bacteria</taxon>
        <taxon>Pseudomonadati</taxon>
        <taxon>Pseudomonadota</taxon>
        <taxon>Gammaproteobacteria</taxon>
        <taxon>Candidatus Kentrum</taxon>
    </lineage>
</organism>
<proteinExistence type="predicted"/>
<evidence type="ECO:0000313" key="3">
    <source>
        <dbReference type="EMBL" id="VFK81297.1"/>
    </source>
</evidence>
<sequence length="61" mass="6712">MELYAKTISGAISGWERIREGVGYVKDGNCFVSIDDYVRAGEPVRVSGSTPVFSNLKMILK</sequence>
<reference evidence="2" key="1">
    <citation type="submission" date="2019-02" db="EMBL/GenBank/DDBJ databases">
        <authorList>
            <person name="Gruber-Vodicka R. H."/>
            <person name="Seah K. B. B."/>
        </authorList>
    </citation>
    <scope>NUCLEOTIDE SEQUENCE</scope>
    <source>
        <strain evidence="3">BECK_S127</strain>
        <strain evidence="2">BECK_S1320</strain>
        <strain evidence="1">BECK_S1321</strain>
    </source>
</reference>
<evidence type="ECO:0000313" key="2">
    <source>
        <dbReference type="EMBL" id="VFK49101.1"/>
    </source>
</evidence>
<dbReference type="EMBL" id="CAADFR010000159">
    <property type="protein sequence ID" value="VFK43855.1"/>
    <property type="molecule type" value="Genomic_DNA"/>
</dbReference>
<dbReference type="EMBL" id="CAADHB010000294">
    <property type="protein sequence ID" value="VFK81297.1"/>
    <property type="molecule type" value="Genomic_DNA"/>
</dbReference>
<evidence type="ECO:0000313" key="1">
    <source>
        <dbReference type="EMBL" id="VFK43855.1"/>
    </source>
</evidence>
<dbReference type="AlphaFoldDB" id="A0A450Z5P0"/>
<name>A0A450Z5P0_9GAMM</name>
<gene>
    <name evidence="3" type="ORF">BECKSD772D_GA0070982_12941</name>
    <name evidence="2" type="ORF">BECKSD772E_GA0070983_11582</name>
    <name evidence="1" type="ORF">BECKSD772F_GA0070984_11591</name>
</gene>